<organism evidence="1 2">
    <name type="scientific">Natronobacillus azotifigens</name>
    <dbReference type="NCBI Taxonomy" id="472978"/>
    <lineage>
        <taxon>Bacteria</taxon>
        <taxon>Bacillati</taxon>
        <taxon>Bacillota</taxon>
        <taxon>Bacilli</taxon>
        <taxon>Bacillales</taxon>
        <taxon>Bacillaceae</taxon>
        <taxon>Natronobacillus</taxon>
    </lineage>
</organism>
<protein>
    <submittedName>
        <fullName evidence="1">Uncharacterized protein</fullName>
    </submittedName>
</protein>
<dbReference type="EMBL" id="JAPRAT010000002">
    <property type="protein sequence ID" value="MCZ0701891.1"/>
    <property type="molecule type" value="Genomic_DNA"/>
</dbReference>
<dbReference type="RefSeq" id="WP_268778659.1">
    <property type="nucleotide sequence ID" value="NZ_JAPRAT010000002.1"/>
</dbReference>
<name>A0A9J6R9A6_9BACI</name>
<reference evidence="1" key="1">
    <citation type="submission" date="2022-11" db="EMBL/GenBank/DDBJ databases">
        <title>WGS of Natronobacillus azotifigens 24KS-1, an anaerobic diazotrophic haloalkaliphile from soda-rich habitats.</title>
        <authorList>
            <person name="Sorokin D.Y."/>
            <person name="Merkel A.Y."/>
        </authorList>
    </citation>
    <scope>NUCLEOTIDE SEQUENCE</scope>
    <source>
        <strain evidence="1">24KS-1</strain>
    </source>
</reference>
<evidence type="ECO:0000313" key="1">
    <source>
        <dbReference type="EMBL" id="MCZ0701891.1"/>
    </source>
</evidence>
<dbReference type="AlphaFoldDB" id="A0A9J6R9A6"/>
<comment type="caution">
    <text evidence="1">The sequence shown here is derived from an EMBL/GenBank/DDBJ whole genome shotgun (WGS) entry which is preliminary data.</text>
</comment>
<sequence length="84" mass="10100">MRDIIEKEAYQMKFRKLMDNMTKVDQQVTIKIDQWVTKERTMMEDKINQTSIHLTVVEETQIKNKVTKLKRFSLAKLFIPARNL</sequence>
<accession>A0A9J6R9A6</accession>
<dbReference type="Proteomes" id="UP001084197">
    <property type="component" value="Unassembled WGS sequence"/>
</dbReference>
<evidence type="ECO:0000313" key="2">
    <source>
        <dbReference type="Proteomes" id="UP001084197"/>
    </source>
</evidence>
<keyword evidence="2" id="KW-1185">Reference proteome</keyword>
<proteinExistence type="predicted"/>
<gene>
    <name evidence="1" type="ORF">OWO01_01525</name>
</gene>